<keyword evidence="1" id="KW-0812">Transmembrane</keyword>
<accession>A0A8H7NB51</accession>
<comment type="caution">
    <text evidence="2">The sequence shown here is derived from an EMBL/GenBank/DDBJ whole genome shotgun (WGS) entry which is preliminary data.</text>
</comment>
<dbReference type="PROSITE" id="PS51257">
    <property type="entry name" value="PROKAR_LIPOPROTEIN"/>
    <property type="match status" value="1"/>
</dbReference>
<dbReference type="EMBL" id="JADCTT010000005">
    <property type="protein sequence ID" value="KAF9752433.1"/>
    <property type="molecule type" value="Genomic_DNA"/>
</dbReference>
<keyword evidence="1" id="KW-1133">Transmembrane helix</keyword>
<protein>
    <submittedName>
        <fullName evidence="2">Uncharacterized protein</fullName>
    </submittedName>
</protein>
<feature type="transmembrane region" description="Helical" evidence="1">
    <location>
        <begin position="53"/>
        <end position="73"/>
    </location>
</feature>
<evidence type="ECO:0000256" key="1">
    <source>
        <dbReference type="SAM" id="Phobius"/>
    </source>
</evidence>
<reference evidence="2" key="1">
    <citation type="submission" date="2020-10" db="EMBL/GenBank/DDBJ databases">
        <title>High-Quality Genome Resource of Clonostachys rosea strain S41 by Oxford Nanopore Long-Read Sequencing.</title>
        <authorList>
            <person name="Wang H."/>
        </authorList>
    </citation>
    <scope>NUCLEOTIDE SEQUENCE</scope>
    <source>
        <strain evidence="2">S41</strain>
    </source>
</reference>
<organism evidence="2 3">
    <name type="scientific">Bionectria ochroleuca</name>
    <name type="common">Gliocladium roseum</name>
    <dbReference type="NCBI Taxonomy" id="29856"/>
    <lineage>
        <taxon>Eukaryota</taxon>
        <taxon>Fungi</taxon>
        <taxon>Dikarya</taxon>
        <taxon>Ascomycota</taxon>
        <taxon>Pezizomycotina</taxon>
        <taxon>Sordariomycetes</taxon>
        <taxon>Hypocreomycetidae</taxon>
        <taxon>Hypocreales</taxon>
        <taxon>Bionectriaceae</taxon>
        <taxon>Clonostachys</taxon>
    </lineage>
</organism>
<evidence type="ECO:0000313" key="3">
    <source>
        <dbReference type="Proteomes" id="UP000616885"/>
    </source>
</evidence>
<feature type="transmembrane region" description="Helical" evidence="1">
    <location>
        <begin position="14"/>
        <end position="41"/>
    </location>
</feature>
<name>A0A8H7NB51_BIOOC</name>
<evidence type="ECO:0000313" key="2">
    <source>
        <dbReference type="EMBL" id="KAF9752433.1"/>
    </source>
</evidence>
<sequence>MDLVARTVGNDTRGWILCIISGIACLFGASIICVDAIVRLFPGKRNFRIEESNVFLACSLSLSFGVMLFSSLYSMLPESKRYLINDGWADRTAGLIMMACFVGGFFGIQIISRLLHQYISFSSLGAIIPTRVLRLARNVPVAIAIAMVMAIATIIVIAGEACSATDLPMRMNTRPLKTAPQSLPPSLPLF</sequence>
<dbReference type="AlphaFoldDB" id="A0A8H7NB51"/>
<feature type="transmembrane region" description="Helical" evidence="1">
    <location>
        <begin position="135"/>
        <end position="159"/>
    </location>
</feature>
<feature type="transmembrane region" description="Helical" evidence="1">
    <location>
        <begin position="93"/>
        <end position="115"/>
    </location>
</feature>
<gene>
    <name evidence="2" type="ORF">IM811_014227</name>
</gene>
<dbReference type="Proteomes" id="UP000616885">
    <property type="component" value="Unassembled WGS sequence"/>
</dbReference>
<keyword evidence="1" id="KW-0472">Membrane</keyword>
<proteinExistence type="predicted"/>